<protein>
    <submittedName>
        <fullName evidence="2">Metallophosphoesterase</fullName>
    </submittedName>
</protein>
<dbReference type="PANTHER" id="PTHR43143">
    <property type="entry name" value="METALLOPHOSPHOESTERASE, CALCINEURIN SUPERFAMILY"/>
    <property type="match status" value="1"/>
</dbReference>
<dbReference type="InterPro" id="IPR004843">
    <property type="entry name" value="Calcineurin-like_PHP"/>
</dbReference>
<dbReference type="EMBL" id="CP046401">
    <property type="protein sequence ID" value="QGY42167.1"/>
    <property type="molecule type" value="Genomic_DNA"/>
</dbReference>
<dbReference type="InterPro" id="IPR029052">
    <property type="entry name" value="Metallo-depent_PP-like"/>
</dbReference>
<dbReference type="Gene3D" id="3.60.21.10">
    <property type="match status" value="1"/>
</dbReference>
<sequence length="300" mass="34268">MKNFILISILLITVIGCQQPKPNSTEEKSNNFTFVFATDIHITEERNATEGFLQAIDSINKIAPDFVLTGGDNIMDALGQTYGRSDTLYNLYEKTAEKIEAPVYNTMGNHEVFGLYERSGVDPSHEKYGKKMYEDRIGKRYYSFDHKNWHFIVLDGIGFTEDRHYYGLIDSVQVEWLKQDLAQTGKETPVIVSTHIPLLSVGKQIMAGPTEAFEKGSVVTNALEIIEILEQYNVKLVLQGHLHFLEDINYNGIHYLTGGAVSSNWWRGQRYGMEEGFVKINISGEDFNWHYVDFGWEVNE</sequence>
<proteinExistence type="predicted"/>
<dbReference type="PROSITE" id="PS51257">
    <property type="entry name" value="PROKAR_LIPOPROTEIN"/>
    <property type="match status" value="1"/>
</dbReference>
<dbReference type="AlphaFoldDB" id="A0A6I6JPY0"/>
<evidence type="ECO:0000313" key="2">
    <source>
        <dbReference type="EMBL" id="QGY42167.1"/>
    </source>
</evidence>
<dbReference type="Proteomes" id="UP000428260">
    <property type="component" value="Chromosome"/>
</dbReference>
<dbReference type="InterPro" id="IPR051918">
    <property type="entry name" value="STPP_CPPED1"/>
</dbReference>
<evidence type="ECO:0000259" key="1">
    <source>
        <dbReference type="Pfam" id="PF00149"/>
    </source>
</evidence>
<feature type="domain" description="Calcineurin-like phosphoesterase" evidence="1">
    <location>
        <begin position="33"/>
        <end position="243"/>
    </location>
</feature>
<dbReference type="RefSeq" id="WP_158862055.1">
    <property type="nucleotide sequence ID" value="NZ_CP046401.1"/>
</dbReference>
<accession>A0A6I6JPY0</accession>
<name>A0A6I6JPY0_9BACT</name>
<reference evidence="2 3" key="1">
    <citation type="submission" date="2019-11" db="EMBL/GenBank/DDBJ databases">
        <authorList>
            <person name="Zheng R.K."/>
            <person name="Sun C.M."/>
        </authorList>
    </citation>
    <scope>NUCLEOTIDE SEQUENCE [LARGE SCALE GENOMIC DNA]</scope>
    <source>
        <strain evidence="2 3">WC007</strain>
    </source>
</reference>
<dbReference type="PANTHER" id="PTHR43143:SF1">
    <property type="entry name" value="SERINE_THREONINE-PROTEIN PHOSPHATASE CPPED1"/>
    <property type="match status" value="1"/>
</dbReference>
<organism evidence="2 3">
    <name type="scientific">Maribellus comscasis</name>
    <dbReference type="NCBI Taxonomy" id="2681766"/>
    <lineage>
        <taxon>Bacteria</taxon>
        <taxon>Pseudomonadati</taxon>
        <taxon>Bacteroidota</taxon>
        <taxon>Bacteroidia</taxon>
        <taxon>Marinilabiliales</taxon>
        <taxon>Prolixibacteraceae</taxon>
        <taxon>Maribellus</taxon>
    </lineage>
</organism>
<dbReference type="KEGG" id="mcos:GM418_00405"/>
<keyword evidence="3" id="KW-1185">Reference proteome</keyword>
<dbReference type="GO" id="GO:0016787">
    <property type="term" value="F:hydrolase activity"/>
    <property type="evidence" value="ECO:0007669"/>
    <property type="project" value="InterPro"/>
</dbReference>
<dbReference type="Pfam" id="PF00149">
    <property type="entry name" value="Metallophos"/>
    <property type="match status" value="1"/>
</dbReference>
<dbReference type="SUPFAM" id="SSF56300">
    <property type="entry name" value="Metallo-dependent phosphatases"/>
    <property type="match status" value="1"/>
</dbReference>
<gene>
    <name evidence="2" type="ORF">GM418_00405</name>
</gene>
<evidence type="ECO:0000313" key="3">
    <source>
        <dbReference type="Proteomes" id="UP000428260"/>
    </source>
</evidence>